<evidence type="ECO:0000313" key="4">
    <source>
        <dbReference type="Proteomes" id="UP000184471"/>
    </source>
</evidence>
<protein>
    <submittedName>
        <fullName evidence="3">Phosphoesterase RecJ domain-containing protein</fullName>
    </submittedName>
</protein>
<dbReference type="STRING" id="1070870.SAMN05444351_3869"/>
<dbReference type="Pfam" id="PF02272">
    <property type="entry name" value="DHHA1"/>
    <property type="match status" value="1"/>
</dbReference>
<keyword evidence="4" id="KW-1185">Reference proteome</keyword>
<evidence type="ECO:0000259" key="1">
    <source>
        <dbReference type="Pfam" id="PF01368"/>
    </source>
</evidence>
<dbReference type="InterPro" id="IPR001667">
    <property type="entry name" value="DDH_dom"/>
</dbReference>
<dbReference type="Proteomes" id="UP000184471">
    <property type="component" value="Unassembled WGS sequence"/>
</dbReference>
<dbReference type="RefSeq" id="WP_083628863.1">
    <property type="nucleotide sequence ID" value="NZ_FQVX01000003.1"/>
</dbReference>
<dbReference type="GO" id="GO:0003676">
    <property type="term" value="F:nucleic acid binding"/>
    <property type="evidence" value="ECO:0007669"/>
    <property type="project" value="InterPro"/>
</dbReference>
<organism evidence="3 4">
    <name type="scientific">Geodermatophilus nigrescens</name>
    <dbReference type="NCBI Taxonomy" id="1070870"/>
    <lineage>
        <taxon>Bacteria</taxon>
        <taxon>Bacillati</taxon>
        <taxon>Actinomycetota</taxon>
        <taxon>Actinomycetes</taxon>
        <taxon>Geodermatophilales</taxon>
        <taxon>Geodermatophilaceae</taxon>
        <taxon>Geodermatophilus</taxon>
    </lineage>
</organism>
<evidence type="ECO:0000313" key="3">
    <source>
        <dbReference type="EMBL" id="SHG99068.1"/>
    </source>
</evidence>
<sequence length="352" mass="35473">MTLPSAGVPPRTPAAVLAAAADAGATVVLSGHVQPDADALGSTLALAEGLRRRGARVTATFPGRPELPASLGWLPGAEGLTPAAAVDPAPDVFVSLDVASPARLGELAVLLERAGTSVVVDHHASNPGFGDVRLIDGAAPATVVLVAGLLDELGVPLDAPLATLLYAGLAADTGSFRFGSTRPDTHLLAARLLGTGIDHAAISRRLFDTAPFGWLRLLSAVAGRAVLEPEVGQGLVWTWSSTAEAAEHGLPGEQLEALVDVVRATAEADVACVLKGQDDGSWSVSLRSRGATDVARVATALGGGGHRAAAGFTSHLDREATVAAIRATLRATVGATTRGTVGAEGTPATLAR</sequence>
<feature type="domain" description="DHHA1" evidence="2">
    <location>
        <begin position="247"/>
        <end position="324"/>
    </location>
</feature>
<reference evidence="3 4" key="1">
    <citation type="submission" date="2016-11" db="EMBL/GenBank/DDBJ databases">
        <authorList>
            <person name="Jaros S."/>
            <person name="Januszkiewicz K."/>
            <person name="Wedrychowicz H."/>
        </authorList>
    </citation>
    <scope>NUCLEOTIDE SEQUENCE [LARGE SCALE GENOMIC DNA]</scope>
    <source>
        <strain evidence="3 4">DSM 45408</strain>
    </source>
</reference>
<dbReference type="PANTHER" id="PTHR47618:SF1">
    <property type="entry name" value="BIFUNCTIONAL OLIGORIBONUCLEASE AND PAP PHOSPHATASE NRNA"/>
    <property type="match status" value="1"/>
</dbReference>
<proteinExistence type="predicted"/>
<gene>
    <name evidence="3" type="ORF">SAMN05444351_3869</name>
</gene>
<dbReference type="PANTHER" id="PTHR47618">
    <property type="entry name" value="BIFUNCTIONAL OLIGORIBONUCLEASE AND PAP PHOSPHATASE NRNA"/>
    <property type="match status" value="1"/>
</dbReference>
<dbReference type="InterPro" id="IPR038763">
    <property type="entry name" value="DHH_sf"/>
</dbReference>
<evidence type="ECO:0000259" key="2">
    <source>
        <dbReference type="Pfam" id="PF02272"/>
    </source>
</evidence>
<name>A0A1M5PBA4_9ACTN</name>
<dbReference type="EMBL" id="FQVX01000003">
    <property type="protein sequence ID" value="SHG99068.1"/>
    <property type="molecule type" value="Genomic_DNA"/>
</dbReference>
<dbReference type="InterPro" id="IPR051319">
    <property type="entry name" value="Oligoribo/pAp-PDE_c-di-AMP_PDE"/>
</dbReference>
<dbReference type="InterPro" id="IPR003156">
    <property type="entry name" value="DHHA1_dom"/>
</dbReference>
<dbReference type="AlphaFoldDB" id="A0A1M5PBA4"/>
<dbReference type="Pfam" id="PF01368">
    <property type="entry name" value="DHH"/>
    <property type="match status" value="1"/>
</dbReference>
<feature type="domain" description="DDH" evidence="1">
    <location>
        <begin position="27"/>
        <end position="168"/>
    </location>
</feature>
<dbReference type="OrthoDB" id="9803668at2"/>
<dbReference type="SUPFAM" id="SSF64182">
    <property type="entry name" value="DHH phosphoesterases"/>
    <property type="match status" value="1"/>
</dbReference>
<accession>A0A1M5PBA4</accession>
<dbReference type="Gene3D" id="3.90.1640.10">
    <property type="entry name" value="inorganic pyrophosphatase (n-terminal core)"/>
    <property type="match status" value="1"/>
</dbReference>
<dbReference type="Gene3D" id="3.10.310.30">
    <property type="match status" value="1"/>
</dbReference>